<evidence type="ECO:0000256" key="1">
    <source>
        <dbReference type="SAM" id="MobiDB-lite"/>
    </source>
</evidence>
<protein>
    <recommendedName>
        <fullName evidence="2">ParB-like N-terminal domain-containing protein</fullName>
    </recommendedName>
</protein>
<reference evidence="3 4" key="1">
    <citation type="submission" date="2021-05" db="EMBL/GenBank/DDBJ databases">
        <title>Complete genome of Nocardioides aquaticus KCTC 9944T isolated from meromictic and hypersaline Ekho Lake, Antarctica.</title>
        <authorList>
            <person name="Hwang K."/>
            <person name="Kim K.M."/>
            <person name="Choe H."/>
        </authorList>
    </citation>
    <scope>NUCLEOTIDE SEQUENCE [LARGE SCALE GENOMIC DNA]</scope>
    <source>
        <strain evidence="3 4">KCTC 9944</strain>
    </source>
</reference>
<feature type="domain" description="ParB-like N-terminal" evidence="2">
    <location>
        <begin position="54"/>
        <end position="142"/>
    </location>
</feature>
<feature type="compositionally biased region" description="Polar residues" evidence="1">
    <location>
        <begin position="331"/>
        <end position="355"/>
    </location>
</feature>
<dbReference type="EMBL" id="CP075371">
    <property type="protein sequence ID" value="QVT81508.1"/>
    <property type="molecule type" value="Genomic_DNA"/>
</dbReference>
<dbReference type="PANTHER" id="PTHR33375:SF1">
    <property type="entry name" value="CHROMOSOME-PARTITIONING PROTEIN PARB-RELATED"/>
    <property type="match status" value="1"/>
</dbReference>
<dbReference type="Proteomes" id="UP000679307">
    <property type="component" value="Chromosome"/>
</dbReference>
<dbReference type="CDD" id="cd16404">
    <property type="entry name" value="pNOB8_ParB_N_like"/>
    <property type="match status" value="1"/>
</dbReference>
<keyword evidence="4" id="KW-1185">Reference proteome</keyword>
<feature type="region of interest" description="Disordered" evidence="1">
    <location>
        <begin position="303"/>
        <end position="378"/>
    </location>
</feature>
<dbReference type="PROSITE" id="PS00092">
    <property type="entry name" value="N6_MTASE"/>
    <property type="match status" value="1"/>
</dbReference>
<evidence type="ECO:0000313" key="4">
    <source>
        <dbReference type="Proteomes" id="UP000679307"/>
    </source>
</evidence>
<name>A0ABX8ELW1_9ACTN</name>
<dbReference type="PANTHER" id="PTHR33375">
    <property type="entry name" value="CHROMOSOME-PARTITIONING PROTEIN PARB-RELATED"/>
    <property type="match status" value="1"/>
</dbReference>
<sequence length="378" mass="40890">MLPQLALPDSLRRAPQPAGGPNQRCERLGPLACLRGRVHPASTLGAPENQPVTLTDDPAGLPVEPYQVMPALTDEEFAALKESLREHGCLVAVEYDEHGDVLDGHHRLRALRELGIGSHPRVIRAGLGGHAEKVAHALALHLHRRHLTLEQRAGAVLRLRGLGWSVRRIAGETGIPRSTVSRDLTRSPEAGPEVIVGVDGKSYSARQPIRPTTVYVQSAHQQRTAQDALRVLGQDTPRKAVDLRRLERLRREKNARTGREALASESVVPDVDLRCAAIANLRIAAGTVDLVLTDPPFLREDFAPGGPWDVLGHRTSGSDDRSQRAGPRATHSASSNGHEKSTCSASPTKNVQRTCPKSNRSSKPGSKSRKKPLATGTN</sequence>
<dbReference type="SMART" id="SM00470">
    <property type="entry name" value="ParB"/>
    <property type="match status" value="1"/>
</dbReference>
<dbReference type="InterPro" id="IPR050336">
    <property type="entry name" value="Chromosome_partition/occlusion"/>
</dbReference>
<proteinExistence type="predicted"/>
<gene>
    <name evidence="3" type="ORF">ENKNEFLB_03918</name>
</gene>
<dbReference type="InterPro" id="IPR003115">
    <property type="entry name" value="ParB_N"/>
</dbReference>
<evidence type="ECO:0000259" key="2">
    <source>
        <dbReference type="SMART" id="SM00470"/>
    </source>
</evidence>
<organism evidence="3 4">
    <name type="scientific">Nocardioides aquaticus</name>
    <dbReference type="NCBI Taxonomy" id="160826"/>
    <lineage>
        <taxon>Bacteria</taxon>
        <taxon>Bacillati</taxon>
        <taxon>Actinomycetota</taxon>
        <taxon>Actinomycetes</taxon>
        <taxon>Propionibacteriales</taxon>
        <taxon>Nocardioidaceae</taxon>
        <taxon>Nocardioides</taxon>
    </lineage>
</organism>
<feature type="region of interest" description="Disordered" evidence="1">
    <location>
        <begin position="1"/>
        <end position="26"/>
    </location>
</feature>
<evidence type="ECO:0000313" key="3">
    <source>
        <dbReference type="EMBL" id="QVT81508.1"/>
    </source>
</evidence>
<feature type="compositionally biased region" description="Low complexity" evidence="1">
    <location>
        <begin position="356"/>
        <end position="365"/>
    </location>
</feature>
<accession>A0ABX8ELW1</accession>
<dbReference type="InterPro" id="IPR002052">
    <property type="entry name" value="DNA_methylase_N6_adenine_CS"/>
</dbReference>